<protein>
    <submittedName>
        <fullName evidence="3">Putative amidohydrolase</fullName>
        <ecNumber evidence="3">3.5.1.4</ecNumber>
    </submittedName>
</protein>
<dbReference type="GO" id="GO:0004040">
    <property type="term" value="F:amidase activity"/>
    <property type="evidence" value="ECO:0007669"/>
    <property type="project" value="UniProtKB-EC"/>
</dbReference>
<proteinExistence type="predicted"/>
<dbReference type="EMBL" id="LXHC01000019">
    <property type="protein sequence ID" value="OAU96335.1"/>
    <property type="molecule type" value="Genomic_DNA"/>
</dbReference>
<feature type="domain" description="CN hydrolase" evidence="2">
    <location>
        <begin position="3"/>
        <end position="265"/>
    </location>
</feature>
<evidence type="ECO:0000313" key="3">
    <source>
        <dbReference type="EMBL" id="OAU96335.1"/>
    </source>
</evidence>
<dbReference type="Proteomes" id="UP000078228">
    <property type="component" value="Unassembled WGS sequence"/>
</dbReference>
<dbReference type="CDD" id="cd07572">
    <property type="entry name" value="nit"/>
    <property type="match status" value="1"/>
</dbReference>
<dbReference type="InterPro" id="IPR045254">
    <property type="entry name" value="Nit1/2_C-N_Hydrolase"/>
</dbReference>
<name>A0A198UJ25_MORCA</name>
<accession>A0A198UJ25</accession>
<keyword evidence="4" id="KW-1185">Reference proteome</keyword>
<organism evidence="3 4">
    <name type="scientific">Moraxella catarrhalis</name>
    <name type="common">Branhamella catarrhalis</name>
    <dbReference type="NCBI Taxonomy" id="480"/>
    <lineage>
        <taxon>Bacteria</taxon>
        <taxon>Pseudomonadati</taxon>
        <taxon>Pseudomonadota</taxon>
        <taxon>Gammaproteobacteria</taxon>
        <taxon>Moraxellales</taxon>
        <taxon>Moraxellaceae</taxon>
        <taxon>Moraxella</taxon>
    </lineage>
</organism>
<evidence type="ECO:0000256" key="1">
    <source>
        <dbReference type="ARBA" id="ARBA00022801"/>
    </source>
</evidence>
<comment type="caution">
    <text evidence="3">The sequence shown here is derived from an EMBL/GenBank/DDBJ whole genome shotgun (WGS) entry which is preliminary data.</text>
</comment>
<reference evidence="3 4" key="1">
    <citation type="journal article" date="2016" name="Genome Biol. Evol.">
        <title>Comparative Genomic Analyses of the Moraxella catarrhalis Serosensitive and Seroresistant Lineages Demonstrate Their Independent Evolution.</title>
        <authorList>
            <person name="Earl J.P."/>
            <person name="de Vries S.P."/>
            <person name="Ahmed A."/>
            <person name="Powell E."/>
            <person name="Schultz M.P."/>
            <person name="Hermans P.W."/>
            <person name="Hill D.J."/>
            <person name="Zhou Z."/>
            <person name="Constantinidou C.I."/>
            <person name="Hu F.Z."/>
            <person name="Bootsma H.J."/>
            <person name="Ehrlich G.D."/>
        </authorList>
    </citation>
    <scope>NUCLEOTIDE SEQUENCE [LARGE SCALE GENOMIC DNA]</scope>
    <source>
        <strain evidence="3 4">Z7542</strain>
    </source>
</reference>
<gene>
    <name evidence="3" type="ORF">AO384_1023</name>
</gene>
<dbReference type="PROSITE" id="PS50263">
    <property type="entry name" value="CN_HYDROLASE"/>
    <property type="match status" value="1"/>
</dbReference>
<dbReference type="RefSeq" id="WP_064621281.1">
    <property type="nucleotide sequence ID" value="NZ_LXHC01000019.1"/>
</dbReference>
<dbReference type="InterPro" id="IPR036526">
    <property type="entry name" value="C-N_Hydrolase_sf"/>
</dbReference>
<dbReference type="SUPFAM" id="SSF56317">
    <property type="entry name" value="Carbon-nitrogen hydrolase"/>
    <property type="match status" value="1"/>
</dbReference>
<dbReference type="EC" id="3.5.1.4" evidence="3"/>
<sequence length="284" mass="31143">MTIRIATIQLNSQTDIDANLSTISDAVSEAAACDAKFIVLPENACVMGRQSQLATRYDEICQFYQSLAKTHGVHLLAGTLPCPTRPDGSDVREDLVRQVSLLIDDQGDIKARYDKIHLFRATVDDSTGSYDEGKTFEHGDKLVCQPCVIDGQVVNVGMMICFDVRFPALAQRLRQMGADIITVPAAFTHRTGEAHWQMLLQARALDSQCLIVGSAQGGTHQIGSRTRETWGHSMIVDAHGQIMADSGRTDVAGSGYCIVYAEYDVDHQAKIRASMPIFDCHRLA</sequence>
<evidence type="ECO:0000259" key="2">
    <source>
        <dbReference type="PROSITE" id="PS50263"/>
    </source>
</evidence>
<keyword evidence="1 3" id="KW-0378">Hydrolase</keyword>
<dbReference type="AlphaFoldDB" id="A0A198UJ25"/>
<dbReference type="OrthoDB" id="9811121at2"/>
<dbReference type="PATRIC" id="fig|480.237.peg.1930"/>
<dbReference type="PANTHER" id="PTHR23088:SF27">
    <property type="entry name" value="DEAMINATED GLUTATHIONE AMIDASE"/>
    <property type="match status" value="1"/>
</dbReference>
<dbReference type="Pfam" id="PF00795">
    <property type="entry name" value="CN_hydrolase"/>
    <property type="match status" value="1"/>
</dbReference>
<dbReference type="InterPro" id="IPR003010">
    <property type="entry name" value="C-N_Hydrolase"/>
</dbReference>
<evidence type="ECO:0000313" key="4">
    <source>
        <dbReference type="Proteomes" id="UP000078228"/>
    </source>
</evidence>
<dbReference type="Gene3D" id="3.60.110.10">
    <property type="entry name" value="Carbon-nitrogen hydrolase"/>
    <property type="match status" value="1"/>
</dbReference>
<dbReference type="PANTHER" id="PTHR23088">
    <property type="entry name" value="NITRILASE-RELATED"/>
    <property type="match status" value="1"/>
</dbReference>